<accession>Q5KZK6</accession>
<dbReference type="KEGG" id="gka:GK1595"/>
<gene>
    <name evidence="1" type="ordered locus">GK1595</name>
</gene>
<keyword evidence="2" id="KW-1185">Reference proteome</keyword>
<protein>
    <submittedName>
        <fullName evidence="1">Uncharacterized protein</fullName>
    </submittedName>
</protein>
<evidence type="ECO:0000313" key="1">
    <source>
        <dbReference type="EMBL" id="BAD75880.1"/>
    </source>
</evidence>
<dbReference type="Proteomes" id="UP000001172">
    <property type="component" value="Chromosome"/>
</dbReference>
<dbReference type="HOGENOM" id="CLU_2493466_0_0_9"/>
<reference evidence="1 2" key="1">
    <citation type="journal article" date="2004" name="Nucleic Acids Res.">
        <title>Thermoadaptation trait revealed by the genome sequence of thermophilic Geobacillus kaustophilus.</title>
        <authorList>
            <person name="Takami H."/>
            <person name="Takaki Y."/>
            <person name="Chee G.J."/>
            <person name="Nishi S."/>
            <person name="Shimamura S."/>
            <person name="Suzuki H."/>
            <person name="Matsui S."/>
            <person name="Uchiyama I."/>
        </authorList>
    </citation>
    <scope>NUCLEOTIDE SEQUENCE [LARGE SCALE GENOMIC DNA]</scope>
    <source>
        <strain evidence="1 2">HTA426</strain>
    </source>
</reference>
<proteinExistence type="predicted"/>
<evidence type="ECO:0000313" key="2">
    <source>
        <dbReference type="Proteomes" id="UP000001172"/>
    </source>
</evidence>
<organism evidence="1 2">
    <name type="scientific">Geobacillus kaustophilus (strain HTA426)</name>
    <dbReference type="NCBI Taxonomy" id="235909"/>
    <lineage>
        <taxon>Bacteria</taxon>
        <taxon>Bacillati</taxon>
        <taxon>Bacillota</taxon>
        <taxon>Bacilli</taxon>
        <taxon>Bacillales</taxon>
        <taxon>Anoxybacillaceae</taxon>
        <taxon>Geobacillus</taxon>
        <taxon>Geobacillus thermoleovorans group</taxon>
    </lineage>
</organism>
<dbReference type="STRING" id="235909.GK1595"/>
<name>Q5KZK6_GEOKA</name>
<sequence length="86" mass="10206">MFFVRHMESPQWRRFCALNEHVRIFDQPADAALDAVARAAVREMERFERFVCVFVLDVAGVRIELDRTRVLLNEMKPRPVRFAVWA</sequence>
<dbReference type="EMBL" id="BA000043">
    <property type="protein sequence ID" value="BAD75880.1"/>
    <property type="molecule type" value="Genomic_DNA"/>
</dbReference>
<dbReference type="AlphaFoldDB" id="Q5KZK6"/>